<dbReference type="OrthoDB" id="9794566at2"/>
<evidence type="ECO:0000256" key="1">
    <source>
        <dbReference type="ARBA" id="ARBA00005395"/>
    </source>
</evidence>
<evidence type="ECO:0000256" key="2">
    <source>
        <dbReference type="ARBA" id="ARBA00022490"/>
    </source>
</evidence>
<dbReference type="HOGENOM" id="CLU_768959_0_0_9"/>
<dbReference type="AlphaFoldDB" id="D0BNR1"/>
<dbReference type="Gene3D" id="3.40.630.30">
    <property type="match status" value="2"/>
</dbReference>
<keyword evidence="2" id="KW-0963">Cytoplasm</keyword>
<evidence type="ECO:0000259" key="5">
    <source>
        <dbReference type="PROSITE" id="PS51186"/>
    </source>
</evidence>
<reference evidence="6" key="1">
    <citation type="submission" date="2009-09" db="EMBL/GenBank/DDBJ databases">
        <authorList>
            <consortium name="The Broad Institute Genome Sequencing Platform"/>
            <person name="Ward D."/>
            <person name="Feldgarden M."/>
            <person name="Earl A."/>
            <person name="Young S.K."/>
            <person name="Zeng Q."/>
            <person name="Koehrsen M."/>
            <person name="Alvarado L."/>
            <person name="Berlin A."/>
            <person name="Bochicchio J."/>
            <person name="Borenstein D."/>
            <person name="Chapman S.B."/>
            <person name="Chen Z."/>
            <person name="Engels R."/>
            <person name="Freedman E."/>
            <person name="Gellesch M."/>
            <person name="Goldberg J."/>
            <person name="Griggs A."/>
            <person name="Gujja S."/>
            <person name="Heilman E."/>
            <person name="Heiman D."/>
            <person name="Hepburn T."/>
            <person name="Howarth C."/>
            <person name="Jen D."/>
            <person name="Larson L."/>
            <person name="Lewis B."/>
            <person name="Mehta T."/>
            <person name="Park D."/>
            <person name="Pearson M."/>
            <person name="Roberts A."/>
            <person name="Saif S."/>
            <person name="Shea T."/>
            <person name="Shenoy N."/>
            <person name="Sisk P."/>
            <person name="Stolte C."/>
            <person name="Sykes S."/>
            <person name="Thomson T."/>
            <person name="Walk T."/>
            <person name="White J."/>
            <person name="Yandava C."/>
            <person name="Sibley C.D."/>
            <person name="Field T.R."/>
            <person name="Grinwis M."/>
            <person name="Eshaghurshan C.S."/>
            <person name="Surette M.G."/>
            <person name="Haas B."/>
            <person name="Nusbaum C."/>
            <person name="Birren B."/>
        </authorList>
    </citation>
    <scope>NUCLEOTIDE SEQUENCE [LARGE SCALE GENOMIC DNA]</scope>
    <source>
        <strain evidence="6">ATCC 700633</strain>
    </source>
</reference>
<evidence type="ECO:0000313" key="7">
    <source>
        <dbReference type="Proteomes" id="UP000002939"/>
    </source>
</evidence>
<accession>D0BNR1</accession>
<dbReference type="InterPro" id="IPR016181">
    <property type="entry name" value="Acyl_CoA_acyltransferase"/>
</dbReference>
<dbReference type="Pfam" id="PF00583">
    <property type="entry name" value="Acetyltransf_1"/>
    <property type="match status" value="2"/>
</dbReference>
<feature type="domain" description="N-acetyltransferase" evidence="5">
    <location>
        <begin position="49"/>
        <end position="196"/>
    </location>
</feature>
<dbReference type="eggNOG" id="COG0456">
    <property type="taxonomic scope" value="Bacteria"/>
</dbReference>
<reference evidence="6" key="2">
    <citation type="submission" date="2011-10" db="EMBL/GenBank/DDBJ databases">
        <title>The Genome Sequence of Granulicatella elegans ATCC 700633.</title>
        <authorList>
            <consortium name="The Broad Institute Genome Sequencing Platform"/>
            <consortium name="The Broad Institute Genome Sequencing Center for Infectious Disease"/>
            <person name="Earl A."/>
            <person name="Ward D."/>
            <person name="Feldgarden M."/>
            <person name="Gevers D."/>
            <person name="Sibley C.D."/>
            <person name="Field T.R."/>
            <person name="Grinwis M."/>
            <person name="Eshaghurshan C.S."/>
            <person name="Surette M.G."/>
            <person name="Young S.K."/>
            <person name="Zeng Q."/>
            <person name="Gargeya S."/>
            <person name="Fitzgerald M."/>
            <person name="Haas B."/>
            <person name="Abouelleil A."/>
            <person name="Alvarado L."/>
            <person name="Arachchi H.M."/>
            <person name="Berlin A."/>
            <person name="Brown A."/>
            <person name="Chapman S.B."/>
            <person name="Chen Z."/>
            <person name="Dunbar C."/>
            <person name="Freedman E."/>
            <person name="Gearin G."/>
            <person name="Goldberg J."/>
            <person name="Griggs A."/>
            <person name="Gujja S."/>
            <person name="Heiman D."/>
            <person name="Howarth C."/>
            <person name="Larson L."/>
            <person name="Lui A."/>
            <person name="MacDonald P.J.P."/>
            <person name="Montmayeur A."/>
            <person name="Murphy C."/>
            <person name="Neiman D."/>
            <person name="Pearson M."/>
            <person name="Priest M."/>
            <person name="Roberts A."/>
            <person name="Saif S."/>
            <person name="Shea T."/>
            <person name="Shenoy N."/>
            <person name="Sisk P."/>
            <person name="Stolte C."/>
            <person name="Sykes S."/>
            <person name="Wortman J."/>
            <person name="Nusbaum C."/>
            <person name="Birren B."/>
        </authorList>
    </citation>
    <scope>NUCLEOTIDE SEQUENCE [LARGE SCALE GENOMIC DNA]</scope>
    <source>
        <strain evidence="6">ATCC 700633</strain>
    </source>
</reference>
<comment type="caution">
    <text evidence="6">The sequence shown here is derived from an EMBL/GenBank/DDBJ whole genome shotgun (WGS) entry which is preliminary data.</text>
</comment>
<dbReference type="GO" id="GO:0008080">
    <property type="term" value="F:N-acetyltransferase activity"/>
    <property type="evidence" value="ECO:0007669"/>
    <property type="project" value="InterPro"/>
</dbReference>
<dbReference type="STRING" id="626369.HMPREF0446_01596"/>
<dbReference type="PANTHER" id="PTHR43420">
    <property type="entry name" value="ACETYLTRANSFERASE"/>
    <property type="match status" value="1"/>
</dbReference>
<keyword evidence="4" id="KW-0012">Acyltransferase</keyword>
<dbReference type="PROSITE" id="PS51186">
    <property type="entry name" value="GNAT"/>
    <property type="match status" value="2"/>
</dbReference>
<dbReference type="InterPro" id="IPR006464">
    <property type="entry name" value="AcTrfase_RimI/Ard1"/>
</dbReference>
<keyword evidence="7" id="KW-1185">Reference proteome</keyword>
<dbReference type="NCBIfam" id="TIGR01575">
    <property type="entry name" value="rimI"/>
    <property type="match status" value="2"/>
</dbReference>
<evidence type="ECO:0000313" key="6">
    <source>
        <dbReference type="EMBL" id="EEW92296.1"/>
    </source>
</evidence>
<keyword evidence="3" id="KW-0808">Transferase</keyword>
<sequence length="362" mass="41912">MWSACKDWTQSLWQQLEKLAEQAIPVGDFIVTKIPQQSKRTPLSNGFIATIRLATIEDIDAIAYVEEEAYMGNPPWMRDAFVEDITYNTKAIYIVLEIDDEIQAFIGARVTTEDLHITNIAVHSDVRFLGCATLLMKQLEKYARFLEKESISLEVRVSNKKAIRLYEKFGFVQTGYKEKYYKNEVEDAVLMTYPLPPKTPESFSSSEFSFKRLTVEDEVAEQLYQLVQQHYEHPGHWSVQAFQEDIASEHGAYYGVYHVDTLIGFVGMQVVLDEATITNIVIHTGFQGKGLAQRLWQMACYDLGIQEVATVFLEVREFNHRAQQLYEILGFECYHRRRDYYTDPLEDALLYRLELKKGACEQ</sequence>
<dbReference type="SUPFAM" id="SSF55729">
    <property type="entry name" value="Acyl-CoA N-acyltransferases (Nat)"/>
    <property type="match status" value="2"/>
</dbReference>
<name>D0BNR1_9LACT</name>
<protein>
    <submittedName>
        <fullName evidence="6">Ribosomal-protein-alanine acetyltransferase</fullName>
    </submittedName>
</protein>
<gene>
    <name evidence="6" type="ORF">HMPREF0446_01596</name>
</gene>
<dbReference type="InterPro" id="IPR050680">
    <property type="entry name" value="YpeA/RimI_acetyltransf"/>
</dbReference>
<feature type="domain" description="N-acetyltransferase" evidence="5">
    <location>
        <begin position="208"/>
        <end position="356"/>
    </location>
</feature>
<comment type="similarity">
    <text evidence="1">Belongs to the acetyltransferase family. RimI subfamily.</text>
</comment>
<evidence type="ECO:0000256" key="4">
    <source>
        <dbReference type="ARBA" id="ARBA00023315"/>
    </source>
</evidence>
<dbReference type="EMBL" id="ACRF02000018">
    <property type="protein sequence ID" value="EEW92296.1"/>
    <property type="molecule type" value="Genomic_DNA"/>
</dbReference>
<dbReference type="CDD" id="cd04301">
    <property type="entry name" value="NAT_SF"/>
    <property type="match status" value="2"/>
</dbReference>
<evidence type="ECO:0000256" key="3">
    <source>
        <dbReference type="ARBA" id="ARBA00022679"/>
    </source>
</evidence>
<dbReference type="InterPro" id="IPR000182">
    <property type="entry name" value="GNAT_dom"/>
</dbReference>
<dbReference type="Proteomes" id="UP000002939">
    <property type="component" value="Unassembled WGS sequence"/>
</dbReference>
<dbReference type="PANTHER" id="PTHR43420:SF44">
    <property type="entry name" value="ACETYLTRANSFERASE YPEA"/>
    <property type="match status" value="1"/>
</dbReference>
<dbReference type="RefSeq" id="WP_006703872.1">
    <property type="nucleotide sequence ID" value="NZ_KI391971.1"/>
</dbReference>
<organism evidence="6 7">
    <name type="scientific">Granulicatella elegans ATCC 700633</name>
    <dbReference type="NCBI Taxonomy" id="626369"/>
    <lineage>
        <taxon>Bacteria</taxon>
        <taxon>Bacillati</taxon>
        <taxon>Bacillota</taxon>
        <taxon>Bacilli</taxon>
        <taxon>Lactobacillales</taxon>
        <taxon>Carnobacteriaceae</taxon>
        <taxon>Granulicatella</taxon>
    </lineage>
</organism>
<proteinExistence type="inferred from homology"/>